<dbReference type="OrthoDB" id="2355984at2759"/>
<sequence length="224" mass="24972">MIGTEACASSILCTVEILDVININLKRAKTNLLLSLHVPQFPDSQWARLLVGNATDFDQVISGIYVSADRVTTSGDWMTAFDSFTDAFLFIFPHSKGEMCHYAEHVKSFFKARPESEHSGVIAYDSTVHTRVGQQCDLLHTDFLKFQDLQIRFIFSPIGSSGRTTSQSTKPGFSAGGGRQKQSKTPCRNFNNGICPRSAALCYYTHICSKCQARDHVEKMCEKK</sequence>
<evidence type="ECO:0000256" key="1">
    <source>
        <dbReference type="PROSITE-ProRule" id="PRU00723"/>
    </source>
</evidence>
<evidence type="ECO:0000259" key="3">
    <source>
        <dbReference type="PROSITE" id="PS50103"/>
    </source>
</evidence>
<accession>A0A0D7AA85</accession>
<keyword evidence="1" id="KW-0862">Zinc</keyword>
<organism evidence="4 5">
    <name type="scientific">Fistulina hepatica ATCC 64428</name>
    <dbReference type="NCBI Taxonomy" id="1128425"/>
    <lineage>
        <taxon>Eukaryota</taxon>
        <taxon>Fungi</taxon>
        <taxon>Dikarya</taxon>
        <taxon>Basidiomycota</taxon>
        <taxon>Agaricomycotina</taxon>
        <taxon>Agaricomycetes</taxon>
        <taxon>Agaricomycetidae</taxon>
        <taxon>Agaricales</taxon>
        <taxon>Fistulinaceae</taxon>
        <taxon>Fistulina</taxon>
    </lineage>
</organism>
<name>A0A0D7AA85_9AGAR</name>
<feature type="compositionally biased region" description="Polar residues" evidence="2">
    <location>
        <begin position="161"/>
        <end position="171"/>
    </location>
</feature>
<evidence type="ECO:0000313" key="5">
    <source>
        <dbReference type="Proteomes" id="UP000054144"/>
    </source>
</evidence>
<feature type="zinc finger region" description="C3H1-type" evidence="1">
    <location>
        <begin position="181"/>
        <end position="209"/>
    </location>
</feature>
<protein>
    <recommendedName>
        <fullName evidence="3">C3H1-type domain-containing protein</fullName>
    </recommendedName>
</protein>
<keyword evidence="1" id="KW-0863">Zinc-finger</keyword>
<keyword evidence="1" id="KW-0479">Metal-binding</keyword>
<gene>
    <name evidence="4" type="ORF">FISHEDRAFT_45027</name>
</gene>
<dbReference type="InterPro" id="IPR000571">
    <property type="entry name" value="Znf_CCCH"/>
</dbReference>
<dbReference type="GO" id="GO:0008270">
    <property type="term" value="F:zinc ion binding"/>
    <property type="evidence" value="ECO:0007669"/>
    <property type="project" value="UniProtKB-KW"/>
</dbReference>
<dbReference type="EMBL" id="KN881931">
    <property type="protein sequence ID" value="KIY47600.1"/>
    <property type="molecule type" value="Genomic_DNA"/>
</dbReference>
<feature type="domain" description="C3H1-type" evidence="3">
    <location>
        <begin position="181"/>
        <end position="209"/>
    </location>
</feature>
<evidence type="ECO:0000313" key="4">
    <source>
        <dbReference type="EMBL" id="KIY47600.1"/>
    </source>
</evidence>
<feature type="region of interest" description="Disordered" evidence="2">
    <location>
        <begin position="161"/>
        <end position="184"/>
    </location>
</feature>
<dbReference type="PROSITE" id="PS50103">
    <property type="entry name" value="ZF_C3H1"/>
    <property type="match status" value="1"/>
</dbReference>
<dbReference type="AlphaFoldDB" id="A0A0D7AA85"/>
<reference evidence="4 5" key="1">
    <citation type="journal article" date="2015" name="Fungal Genet. Biol.">
        <title>Evolution of novel wood decay mechanisms in Agaricales revealed by the genome sequences of Fistulina hepatica and Cylindrobasidium torrendii.</title>
        <authorList>
            <person name="Floudas D."/>
            <person name="Held B.W."/>
            <person name="Riley R."/>
            <person name="Nagy L.G."/>
            <person name="Koehler G."/>
            <person name="Ransdell A.S."/>
            <person name="Younus H."/>
            <person name="Chow J."/>
            <person name="Chiniquy J."/>
            <person name="Lipzen A."/>
            <person name="Tritt A."/>
            <person name="Sun H."/>
            <person name="Haridas S."/>
            <person name="LaButti K."/>
            <person name="Ohm R.A."/>
            <person name="Kues U."/>
            <person name="Blanchette R.A."/>
            <person name="Grigoriev I.V."/>
            <person name="Minto R.E."/>
            <person name="Hibbett D.S."/>
        </authorList>
    </citation>
    <scope>NUCLEOTIDE SEQUENCE [LARGE SCALE GENOMIC DNA]</scope>
    <source>
        <strain evidence="4 5">ATCC 64428</strain>
    </source>
</reference>
<keyword evidence="5" id="KW-1185">Reference proteome</keyword>
<proteinExistence type="predicted"/>
<dbReference type="Proteomes" id="UP000054144">
    <property type="component" value="Unassembled WGS sequence"/>
</dbReference>
<evidence type="ECO:0000256" key="2">
    <source>
        <dbReference type="SAM" id="MobiDB-lite"/>
    </source>
</evidence>